<keyword evidence="2 4" id="KW-1133">Transmembrane helix</keyword>
<name>A0A0A0HGC3_9RHOB</name>
<feature type="transmembrane region" description="Helical" evidence="4">
    <location>
        <begin position="102"/>
        <end position="125"/>
    </location>
</feature>
<dbReference type="HOGENOM" id="CLU_048252_0_0_5"/>
<keyword evidence="1 4" id="KW-0812">Transmembrane</keyword>
<feature type="transmembrane region" description="Helical" evidence="4">
    <location>
        <begin position="32"/>
        <end position="55"/>
    </location>
</feature>
<dbReference type="OrthoDB" id="2380045at2"/>
<dbReference type="RefSeq" id="WP_037275586.1">
    <property type="nucleotide sequence ID" value="NZ_KN293989.1"/>
</dbReference>
<dbReference type="Gene3D" id="1.20.1250.20">
    <property type="entry name" value="MFS general substrate transporter like domains"/>
    <property type="match status" value="2"/>
</dbReference>
<dbReference type="SUPFAM" id="SSF103473">
    <property type="entry name" value="MFS general substrate transporter"/>
    <property type="match status" value="1"/>
</dbReference>
<dbReference type="eggNOG" id="COG2814">
    <property type="taxonomic scope" value="Bacteria"/>
</dbReference>
<comment type="caution">
    <text evidence="6">The sequence shown here is derived from an EMBL/GenBank/DDBJ whole genome shotgun (WGS) entry which is preliminary data.</text>
</comment>
<evidence type="ECO:0000313" key="7">
    <source>
        <dbReference type="Proteomes" id="UP000030021"/>
    </source>
</evidence>
<dbReference type="GO" id="GO:0022857">
    <property type="term" value="F:transmembrane transporter activity"/>
    <property type="evidence" value="ECO:0007669"/>
    <property type="project" value="InterPro"/>
</dbReference>
<keyword evidence="3 4" id="KW-0472">Membrane</keyword>
<evidence type="ECO:0000256" key="2">
    <source>
        <dbReference type="ARBA" id="ARBA00022989"/>
    </source>
</evidence>
<evidence type="ECO:0000256" key="3">
    <source>
        <dbReference type="ARBA" id="ARBA00023136"/>
    </source>
</evidence>
<dbReference type="PROSITE" id="PS50850">
    <property type="entry name" value="MFS"/>
    <property type="match status" value="1"/>
</dbReference>
<accession>A0A0A0HGC3</accession>
<feature type="transmembrane region" description="Helical" evidence="4">
    <location>
        <begin position="176"/>
        <end position="198"/>
    </location>
</feature>
<reference evidence="6 7" key="1">
    <citation type="submission" date="2013-01" db="EMBL/GenBank/DDBJ databases">
        <authorList>
            <person name="Fiebig A."/>
            <person name="Goeker M."/>
            <person name="Klenk H.-P.P."/>
        </authorList>
    </citation>
    <scope>NUCLEOTIDE SEQUENCE [LARGE SCALE GENOMIC DNA]</scope>
    <source>
        <strain evidence="6 7">DSM 17069</strain>
    </source>
</reference>
<feature type="transmembrane region" description="Helical" evidence="4">
    <location>
        <begin position="146"/>
        <end position="164"/>
    </location>
</feature>
<sequence length="412" mass="43406">MTPRRRFWHVAGAGTAFQAGSAAVDSATVMSALVYQLTGSSVAVGAVSTILRLGWLLPQLFVGYFAGRGASSMPFYVVGAFGRTAAIAILAIVLWIGATAGWAHVTLGAATLGLWVLYAFLSGIVGVPYNDIVARSVPSEHRSRMLSIRFFGGGVIALFVAALADRLLRTLEFPASYAAVLGIAAILMLLSSFIFTVMGEPERNTPLKVAGSFTAYLREGAVTFREDPVFRRFVFAQWCGGAVLIAAPFFIVAADKLGVGFENVALLLGAQTIGALVGNPLWGWWGDSRGKLSLMRGIAVARTAPPIALLVLLLIPVPAEALVPILLVVFFVLGALMNGLTIAVIGLLMEISPDDQRPAYSGYFNALTAPAFVLPLVGGFAVAALGTWIVFATALLAAFGQAIILARMDVKE</sequence>
<dbReference type="PANTHER" id="PTHR23526:SF1">
    <property type="entry name" value="MAJOR FACILITATOR SUPERFAMILY MFS_1"/>
    <property type="match status" value="1"/>
</dbReference>
<feature type="transmembrane region" description="Helical" evidence="4">
    <location>
        <begin position="264"/>
        <end position="285"/>
    </location>
</feature>
<dbReference type="InterPro" id="IPR052528">
    <property type="entry name" value="Sugar_transport-like"/>
</dbReference>
<dbReference type="Pfam" id="PF07690">
    <property type="entry name" value="MFS_1"/>
    <property type="match status" value="1"/>
</dbReference>
<dbReference type="InterPro" id="IPR011701">
    <property type="entry name" value="MFS"/>
</dbReference>
<feature type="transmembrane region" description="Helical" evidence="4">
    <location>
        <begin position="233"/>
        <end position="252"/>
    </location>
</feature>
<feature type="domain" description="Major facilitator superfamily (MFS) profile" evidence="5">
    <location>
        <begin position="180"/>
        <end position="412"/>
    </location>
</feature>
<organism evidence="6 7">
    <name type="scientific">Roseovarius mucosus DSM 17069</name>
    <dbReference type="NCBI Taxonomy" id="1288298"/>
    <lineage>
        <taxon>Bacteria</taxon>
        <taxon>Pseudomonadati</taxon>
        <taxon>Pseudomonadota</taxon>
        <taxon>Alphaproteobacteria</taxon>
        <taxon>Rhodobacterales</taxon>
        <taxon>Roseobacteraceae</taxon>
        <taxon>Roseovarius</taxon>
    </lineage>
</organism>
<gene>
    <name evidence="6" type="ORF">rosmuc_04145</name>
</gene>
<proteinExistence type="predicted"/>
<feature type="transmembrane region" description="Helical" evidence="4">
    <location>
        <begin position="75"/>
        <end position="96"/>
    </location>
</feature>
<feature type="transmembrane region" description="Helical" evidence="4">
    <location>
        <begin position="360"/>
        <end position="382"/>
    </location>
</feature>
<dbReference type="PATRIC" id="fig|1288298.3.peg.4143"/>
<dbReference type="PANTHER" id="PTHR23526">
    <property type="entry name" value="INTEGRAL MEMBRANE TRANSPORT PROTEIN-RELATED"/>
    <property type="match status" value="1"/>
</dbReference>
<dbReference type="InterPro" id="IPR036259">
    <property type="entry name" value="MFS_trans_sf"/>
</dbReference>
<dbReference type="InterPro" id="IPR020846">
    <property type="entry name" value="MFS_dom"/>
</dbReference>
<feature type="transmembrane region" description="Helical" evidence="4">
    <location>
        <begin position="297"/>
        <end position="315"/>
    </location>
</feature>
<feature type="transmembrane region" description="Helical" evidence="4">
    <location>
        <begin position="321"/>
        <end position="348"/>
    </location>
</feature>
<dbReference type="AlphaFoldDB" id="A0A0A0HGC3"/>
<feature type="transmembrane region" description="Helical" evidence="4">
    <location>
        <begin position="388"/>
        <end position="406"/>
    </location>
</feature>
<evidence type="ECO:0000313" key="6">
    <source>
        <dbReference type="EMBL" id="KGM86036.1"/>
    </source>
</evidence>
<evidence type="ECO:0000256" key="1">
    <source>
        <dbReference type="ARBA" id="ARBA00022692"/>
    </source>
</evidence>
<protein>
    <recommendedName>
        <fullName evidence="5">Major facilitator superfamily (MFS) profile domain-containing protein</fullName>
    </recommendedName>
</protein>
<dbReference type="EMBL" id="AONH01000025">
    <property type="protein sequence ID" value="KGM86036.1"/>
    <property type="molecule type" value="Genomic_DNA"/>
</dbReference>
<evidence type="ECO:0000259" key="5">
    <source>
        <dbReference type="PROSITE" id="PS50850"/>
    </source>
</evidence>
<dbReference type="Proteomes" id="UP000030021">
    <property type="component" value="Unassembled WGS sequence"/>
</dbReference>
<evidence type="ECO:0000256" key="4">
    <source>
        <dbReference type="SAM" id="Phobius"/>
    </source>
</evidence>